<keyword evidence="3" id="KW-1185">Reference proteome</keyword>
<dbReference type="AlphaFoldDB" id="A0AAE0WWC5"/>
<evidence type="ECO:0000313" key="2">
    <source>
        <dbReference type="EMBL" id="KAK3679259.1"/>
    </source>
</evidence>
<dbReference type="InterPro" id="IPR037401">
    <property type="entry name" value="SnoaL-like"/>
</dbReference>
<evidence type="ECO:0000259" key="1">
    <source>
        <dbReference type="Pfam" id="PF13577"/>
    </source>
</evidence>
<sequence length="123" mass="14041">MPDLHNLPTNWHPNHALRNNGPSNFALERFKLRELAEGWPMCRDYCEWENLASLFAPEAIIYTSWTGKKHYQDFIEMSMAATDDGAFIMHRCLGASTDIDPAGTRAVTKMKAIITQRFVVGRL</sequence>
<gene>
    <name evidence="2" type="ORF">LTR78_000820</name>
</gene>
<dbReference type="EMBL" id="JAUTXT010000002">
    <property type="protein sequence ID" value="KAK3679259.1"/>
    <property type="molecule type" value="Genomic_DNA"/>
</dbReference>
<organism evidence="2 3">
    <name type="scientific">Recurvomyces mirabilis</name>
    <dbReference type="NCBI Taxonomy" id="574656"/>
    <lineage>
        <taxon>Eukaryota</taxon>
        <taxon>Fungi</taxon>
        <taxon>Dikarya</taxon>
        <taxon>Ascomycota</taxon>
        <taxon>Pezizomycotina</taxon>
        <taxon>Dothideomycetes</taxon>
        <taxon>Dothideomycetidae</taxon>
        <taxon>Mycosphaerellales</taxon>
        <taxon>Teratosphaeriaceae</taxon>
        <taxon>Recurvomyces</taxon>
    </lineage>
</organism>
<dbReference type="Proteomes" id="UP001274830">
    <property type="component" value="Unassembled WGS sequence"/>
</dbReference>
<name>A0AAE0WWC5_9PEZI</name>
<dbReference type="Gene3D" id="3.10.450.50">
    <property type="match status" value="1"/>
</dbReference>
<feature type="domain" description="SnoaL-like" evidence="1">
    <location>
        <begin position="29"/>
        <end position="117"/>
    </location>
</feature>
<reference evidence="2" key="1">
    <citation type="submission" date="2023-07" db="EMBL/GenBank/DDBJ databases">
        <title>Black Yeasts Isolated from many extreme environments.</title>
        <authorList>
            <person name="Coleine C."/>
            <person name="Stajich J.E."/>
            <person name="Selbmann L."/>
        </authorList>
    </citation>
    <scope>NUCLEOTIDE SEQUENCE</scope>
    <source>
        <strain evidence="2">CCFEE 5485</strain>
    </source>
</reference>
<dbReference type="Pfam" id="PF13577">
    <property type="entry name" value="SnoaL_4"/>
    <property type="match status" value="1"/>
</dbReference>
<comment type="caution">
    <text evidence="2">The sequence shown here is derived from an EMBL/GenBank/DDBJ whole genome shotgun (WGS) entry which is preliminary data.</text>
</comment>
<evidence type="ECO:0000313" key="3">
    <source>
        <dbReference type="Proteomes" id="UP001274830"/>
    </source>
</evidence>
<accession>A0AAE0WWC5</accession>
<protein>
    <recommendedName>
        <fullName evidence="1">SnoaL-like domain-containing protein</fullName>
    </recommendedName>
</protein>
<dbReference type="SUPFAM" id="SSF54427">
    <property type="entry name" value="NTF2-like"/>
    <property type="match status" value="1"/>
</dbReference>
<proteinExistence type="predicted"/>
<dbReference type="InterPro" id="IPR032710">
    <property type="entry name" value="NTF2-like_dom_sf"/>
</dbReference>